<organism evidence="1 2">
    <name type="scientific">Adineta steineri</name>
    <dbReference type="NCBI Taxonomy" id="433720"/>
    <lineage>
        <taxon>Eukaryota</taxon>
        <taxon>Metazoa</taxon>
        <taxon>Spiralia</taxon>
        <taxon>Gnathifera</taxon>
        <taxon>Rotifera</taxon>
        <taxon>Eurotatoria</taxon>
        <taxon>Bdelloidea</taxon>
        <taxon>Adinetida</taxon>
        <taxon>Adinetidae</taxon>
        <taxon>Adineta</taxon>
    </lineage>
</organism>
<reference evidence="1" key="1">
    <citation type="submission" date="2021-02" db="EMBL/GenBank/DDBJ databases">
        <authorList>
            <person name="Nowell W R."/>
        </authorList>
    </citation>
    <scope>NUCLEOTIDE SEQUENCE</scope>
</reference>
<proteinExistence type="predicted"/>
<protein>
    <submittedName>
        <fullName evidence="1">Uncharacterized protein</fullName>
    </submittedName>
</protein>
<feature type="non-terminal residue" evidence="1">
    <location>
        <position position="1"/>
    </location>
</feature>
<dbReference type="AlphaFoldDB" id="A0A820QXJ3"/>
<gene>
    <name evidence="1" type="ORF">OKA104_LOCUS52842</name>
</gene>
<dbReference type="EMBL" id="CAJOAY010031598">
    <property type="protein sequence ID" value="CAF4426767.1"/>
    <property type="molecule type" value="Genomic_DNA"/>
</dbReference>
<dbReference type="Proteomes" id="UP000663881">
    <property type="component" value="Unassembled WGS sequence"/>
</dbReference>
<sequence>MTISEKKPKRNLLVKSYNKSSILRMMNVIDAIRAQSRLSIQCLGNLQQSVNENEDYFSKIKERETRQLHIENLREYLQCQISIYERQLNINQRRQRLINEK</sequence>
<comment type="caution">
    <text evidence="1">The sequence shown here is derived from an EMBL/GenBank/DDBJ whole genome shotgun (WGS) entry which is preliminary data.</text>
</comment>
<accession>A0A820QXJ3</accession>
<name>A0A820QXJ3_9BILA</name>
<evidence type="ECO:0000313" key="2">
    <source>
        <dbReference type="Proteomes" id="UP000663881"/>
    </source>
</evidence>
<evidence type="ECO:0000313" key="1">
    <source>
        <dbReference type="EMBL" id="CAF4426767.1"/>
    </source>
</evidence>